<feature type="transmembrane region" description="Helical" evidence="1">
    <location>
        <begin position="15"/>
        <end position="33"/>
    </location>
</feature>
<keyword evidence="1" id="KW-1133">Transmembrane helix</keyword>
<protein>
    <submittedName>
        <fullName evidence="2">Ferric reductase</fullName>
    </submittedName>
</protein>
<name>A0ABU1NV73_9BACL</name>
<sequence>MKWSVYSLTALNEWFANHLFITYLLIFVFMSYVYNKVFRTRKLPVLKTALIYVLLAIGSVMLLVFQIVGLPIVLCLAVAISLMFMVRIRYFIEKRTGKRPTS</sequence>
<proteinExistence type="predicted"/>
<organism evidence="2 3">
    <name type="scientific">Paenibacillus qinlingensis</name>
    <dbReference type="NCBI Taxonomy" id="1837343"/>
    <lineage>
        <taxon>Bacteria</taxon>
        <taxon>Bacillati</taxon>
        <taxon>Bacillota</taxon>
        <taxon>Bacilli</taxon>
        <taxon>Bacillales</taxon>
        <taxon>Paenibacillaceae</taxon>
        <taxon>Paenibacillus</taxon>
    </lineage>
</organism>
<evidence type="ECO:0000313" key="3">
    <source>
        <dbReference type="Proteomes" id="UP001267290"/>
    </source>
</evidence>
<keyword evidence="1" id="KW-0812">Transmembrane</keyword>
<dbReference type="Pfam" id="PF14036">
    <property type="entry name" value="YlaH"/>
    <property type="match status" value="1"/>
</dbReference>
<comment type="caution">
    <text evidence="2">The sequence shown here is derived from an EMBL/GenBank/DDBJ whole genome shotgun (WGS) entry which is preliminary data.</text>
</comment>
<evidence type="ECO:0000256" key="1">
    <source>
        <dbReference type="SAM" id="Phobius"/>
    </source>
</evidence>
<dbReference type="InterPro" id="IPR025620">
    <property type="entry name" value="YlaH"/>
</dbReference>
<reference evidence="2 3" key="1">
    <citation type="submission" date="2023-07" db="EMBL/GenBank/DDBJ databases">
        <title>Sorghum-associated microbial communities from plants grown in Nebraska, USA.</title>
        <authorList>
            <person name="Schachtman D."/>
        </authorList>
    </citation>
    <scope>NUCLEOTIDE SEQUENCE [LARGE SCALE GENOMIC DNA]</scope>
    <source>
        <strain evidence="2 3">CC258</strain>
    </source>
</reference>
<feature type="transmembrane region" description="Helical" evidence="1">
    <location>
        <begin position="71"/>
        <end position="92"/>
    </location>
</feature>
<accession>A0ABU1NV73</accession>
<dbReference type="EMBL" id="JAVDSB010000003">
    <property type="protein sequence ID" value="MDR6551348.1"/>
    <property type="molecule type" value="Genomic_DNA"/>
</dbReference>
<feature type="transmembrane region" description="Helical" evidence="1">
    <location>
        <begin position="45"/>
        <end position="65"/>
    </location>
</feature>
<dbReference type="Proteomes" id="UP001267290">
    <property type="component" value="Unassembled WGS sequence"/>
</dbReference>
<keyword evidence="1" id="KW-0472">Membrane</keyword>
<evidence type="ECO:0000313" key="2">
    <source>
        <dbReference type="EMBL" id="MDR6551348.1"/>
    </source>
</evidence>
<gene>
    <name evidence="2" type="ORF">J2736_002535</name>
</gene>
<keyword evidence="3" id="KW-1185">Reference proteome</keyword>